<keyword evidence="2" id="KW-1185">Reference proteome</keyword>
<proteinExistence type="predicted"/>
<protein>
    <submittedName>
        <fullName evidence="1">Uncharacterized protein</fullName>
    </submittedName>
</protein>
<reference evidence="1" key="1">
    <citation type="journal article" date="2018" name="Genome Biol. Evol.">
        <title>Genomics and development of Lentinus tigrinus, a white-rot wood-decaying mushroom with dimorphic fruiting bodies.</title>
        <authorList>
            <person name="Wu B."/>
            <person name="Xu Z."/>
            <person name="Knudson A."/>
            <person name="Carlson A."/>
            <person name="Chen N."/>
            <person name="Kovaka S."/>
            <person name="LaButti K."/>
            <person name="Lipzen A."/>
            <person name="Pennachio C."/>
            <person name="Riley R."/>
            <person name="Schakwitz W."/>
            <person name="Umezawa K."/>
            <person name="Ohm R.A."/>
            <person name="Grigoriev I.V."/>
            <person name="Nagy L.G."/>
            <person name="Gibbons J."/>
            <person name="Hibbett D."/>
        </authorList>
    </citation>
    <scope>NUCLEOTIDE SEQUENCE [LARGE SCALE GENOMIC DNA]</scope>
    <source>
        <strain evidence="1">ALCF2SS1-6</strain>
    </source>
</reference>
<dbReference type="AlphaFoldDB" id="A0A5C2T6Z5"/>
<dbReference type="Proteomes" id="UP000313359">
    <property type="component" value="Unassembled WGS sequence"/>
</dbReference>
<organism evidence="1 2">
    <name type="scientific">Lentinus tigrinus ALCF2SS1-6</name>
    <dbReference type="NCBI Taxonomy" id="1328759"/>
    <lineage>
        <taxon>Eukaryota</taxon>
        <taxon>Fungi</taxon>
        <taxon>Dikarya</taxon>
        <taxon>Basidiomycota</taxon>
        <taxon>Agaricomycotina</taxon>
        <taxon>Agaricomycetes</taxon>
        <taxon>Polyporales</taxon>
        <taxon>Polyporaceae</taxon>
        <taxon>Lentinus</taxon>
    </lineage>
</organism>
<sequence length="107" mass="11716">MFLLATSIHRFARHRTYPVSSAPSQRSKRPVSIAILLSSMPLTILSPLPQLAHVIACNSLQMRLSSIYSGPRRRSPGPSTLSFNSLQSQPSFCFSTRNLDSGGPCLD</sequence>
<name>A0A5C2T6Z5_9APHY</name>
<accession>A0A5C2T6Z5</accession>
<dbReference type="EMBL" id="ML122250">
    <property type="protein sequence ID" value="RPD67456.1"/>
    <property type="molecule type" value="Genomic_DNA"/>
</dbReference>
<evidence type="ECO:0000313" key="2">
    <source>
        <dbReference type="Proteomes" id="UP000313359"/>
    </source>
</evidence>
<gene>
    <name evidence="1" type="ORF">L227DRAFT_24637</name>
</gene>
<evidence type="ECO:0000313" key="1">
    <source>
        <dbReference type="EMBL" id="RPD67456.1"/>
    </source>
</evidence>